<sequence length="85" mass="9733">MAEYLCKKLKIVCPSCKTTITIQIPSNNKEFEDLIKMAKSFCCPTCKKDLEKNVIIMLANIQAYNQVSNKLFDAVQRTGFEIYMS</sequence>
<evidence type="ECO:0000313" key="2">
    <source>
        <dbReference type="Proteomes" id="UP000823935"/>
    </source>
</evidence>
<accession>A0A9D1JKG5</accession>
<organism evidence="1 2">
    <name type="scientific">Candidatus Limivivens intestinipullorum</name>
    <dbReference type="NCBI Taxonomy" id="2840858"/>
    <lineage>
        <taxon>Bacteria</taxon>
        <taxon>Bacillati</taxon>
        <taxon>Bacillota</taxon>
        <taxon>Clostridia</taxon>
        <taxon>Lachnospirales</taxon>
        <taxon>Lachnospiraceae</taxon>
        <taxon>Lachnospiraceae incertae sedis</taxon>
        <taxon>Candidatus Limivivens</taxon>
    </lineage>
</organism>
<evidence type="ECO:0000313" key="1">
    <source>
        <dbReference type="EMBL" id="HIS32221.1"/>
    </source>
</evidence>
<dbReference type="EMBL" id="DVIQ01000073">
    <property type="protein sequence ID" value="HIS32221.1"/>
    <property type="molecule type" value="Genomic_DNA"/>
</dbReference>
<gene>
    <name evidence="1" type="ORF">IAB44_11865</name>
</gene>
<name>A0A9D1JKG5_9FIRM</name>
<protein>
    <submittedName>
        <fullName evidence="1">Uncharacterized protein</fullName>
    </submittedName>
</protein>
<dbReference type="Proteomes" id="UP000823935">
    <property type="component" value="Unassembled WGS sequence"/>
</dbReference>
<proteinExistence type="predicted"/>
<comment type="caution">
    <text evidence="1">The sequence shown here is derived from an EMBL/GenBank/DDBJ whole genome shotgun (WGS) entry which is preliminary data.</text>
</comment>
<reference evidence="1" key="2">
    <citation type="journal article" date="2021" name="PeerJ">
        <title>Extensive microbial diversity within the chicken gut microbiome revealed by metagenomics and culture.</title>
        <authorList>
            <person name="Gilroy R."/>
            <person name="Ravi A."/>
            <person name="Getino M."/>
            <person name="Pursley I."/>
            <person name="Horton D.L."/>
            <person name="Alikhan N.F."/>
            <person name="Baker D."/>
            <person name="Gharbi K."/>
            <person name="Hall N."/>
            <person name="Watson M."/>
            <person name="Adriaenssens E.M."/>
            <person name="Foster-Nyarko E."/>
            <person name="Jarju S."/>
            <person name="Secka A."/>
            <person name="Antonio M."/>
            <person name="Oren A."/>
            <person name="Chaudhuri R.R."/>
            <person name="La Ragione R."/>
            <person name="Hildebrand F."/>
            <person name="Pallen M.J."/>
        </authorList>
    </citation>
    <scope>NUCLEOTIDE SEQUENCE</scope>
    <source>
        <strain evidence="1">CHK190-19873</strain>
    </source>
</reference>
<reference evidence="1" key="1">
    <citation type="submission" date="2020-10" db="EMBL/GenBank/DDBJ databases">
        <authorList>
            <person name="Gilroy R."/>
        </authorList>
    </citation>
    <scope>NUCLEOTIDE SEQUENCE</scope>
    <source>
        <strain evidence="1">CHK190-19873</strain>
    </source>
</reference>
<dbReference type="AlphaFoldDB" id="A0A9D1JKG5"/>